<dbReference type="SMART" id="SM00937">
    <property type="entry name" value="PCRF"/>
    <property type="match status" value="1"/>
</dbReference>
<evidence type="ECO:0000313" key="14">
    <source>
        <dbReference type="Proteomes" id="UP000472268"/>
    </source>
</evidence>
<feature type="region of interest" description="Disordered" evidence="11">
    <location>
        <begin position="32"/>
        <end position="72"/>
    </location>
</feature>
<keyword evidence="14" id="KW-1185">Reference proteome</keyword>
<organism evidence="13 14">
    <name type="scientific">Suricata suricatta</name>
    <name type="common">Meerkat</name>
    <dbReference type="NCBI Taxonomy" id="37032"/>
    <lineage>
        <taxon>Eukaryota</taxon>
        <taxon>Metazoa</taxon>
        <taxon>Chordata</taxon>
        <taxon>Craniata</taxon>
        <taxon>Vertebrata</taxon>
        <taxon>Euteleostomi</taxon>
        <taxon>Mammalia</taxon>
        <taxon>Eutheria</taxon>
        <taxon>Laurasiatheria</taxon>
        <taxon>Carnivora</taxon>
        <taxon>Feliformia</taxon>
        <taxon>Herpestidae</taxon>
        <taxon>Suricata</taxon>
    </lineage>
</organism>
<dbReference type="AlphaFoldDB" id="A0A673TBP1"/>
<dbReference type="PANTHER" id="PTHR43804">
    <property type="entry name" value="LD18447P"/>
    <property type="match status" value="1"/>
</dbReference>
<evidence type="ECO:0000256" key="9">
    <source>
        <dbReference type="ARBA" id="ARBA00070847"/>
    </source>
</evidence>
<reference evidence="13" key="2">
    <citation type="submission" date="2025-08" db="UniProtKB">
        <authorList>
            <consortium name="Ensembl"/>
        </authorList>
    </citation>
    <scope>IDENTIFICATION</scope>
</reference>
<proteinExistence type="inferred from homology"/>
<dbReference type="InterPro" id="IPR045853">
    <property type="entry name" value="Pep_chain_release_fac_I_sf"/>
</dbReference>
<protein>
    <recommendedName>
        <fullName evidence="9">Peptide chain release factor 1-like, mitochondrial</fullName>
    </recommendedName>
    <alternativeName>
        <fullName evidence="10">Mitochondrial translational release factor 1-like</fullName>
    </alternativeName>
</protein>
<comment type="subcellular location">
    <subcellularLocation>
        <location evidence="1">Mitochondrion</location>
    </subcellularLocation>
</comment>
<dbReference type="PANTHER" id="PTHR43804:SF3">
    <property type="entry name" value="PEPTIDE CHAIN RELEASE FACTOR 1-LIKE, MITOCHONDRIAL"/>
    <property type="match status" value="1"/>
</dbReference>
<keyword evidence="5" id="KW-0809">Transit peptide</keyword>
<evidence type="ECO:0000259" key="12">
    <source>
        <dbReference type="PROSITE" id="PS00745"/>
    </source>
</evidence>
<evidence type="ECO:0000256" key="4">
    <source>
        <dbReference type="ARBA" id="ARBA00022917"/>
    </source>
</evidence>
<dbReference type="FunFam" id="3.30.70.1660:FF:000011">
    <property type="entry name" value="Peptide chain release factor 1-like, mitochondrial"/>
    <property type="match status" value="1"/>
</dbReference>
<reference evidence="13" key="3">
    <citation type="submission" date="2025-09" db="UniProtKB">
        <authorList>
            <consortium name="Ensembl"/>
        </authorList>
    </citation>
    <scope>IDENTIFICATION</scope>
</reference>
<dbReference type="InterPro" id="IPR005139">
    <property type="entry name" value="PCRF"/>
</dbReference>
<keyword evidence="3" id="KW-0488">Methylation</keyword>
<dbReference type="Gene3D" id="3.30.70.1660">
    <property type="match status" value="1"/>
</dbReference>
<feature type="domain" description="Prokaryotic-type class I peptide chain release factors" evidence="12">
    <location>
        <begin position="332"/>
        <end position="348"/>
    </location>
</feature>
<evidence type="ECO:0000256" key="2">
    <source>
        <dbReference type="ARBA" id="ARBA00010835"/>
    </source>
</evidence>
<gene>
    <name evidence="13" type="primary">MTRF1L</name>
</gene>
<evidence type="ECO:0000256" key="8">
    <source>
        <dbReference type="ARBA" id="ARBA00055528"/>
    </source>
</evidence>
<evidence type="ECO:0000256" key="1">
    <source>
        <dbReference type="ARBA" id="ARBA00004173"/>
    </source>
</evidence>
<dbReference type="Gene3D" id="3.30.160.20">
    <property type="match status" value="1"/>
</dbReference>
<keyword evidence="6" id="KW-0175">Coiled coil</keyword>
<dbReference type="InterPro" id="IPR000352">
    <property type="entry name" value="Pep_chain_release_fac_I"/>
</dbReference>
<evidence type="ECO:0000256" key="7">
    <source>
        <dbReference type="ARBA" id="ARBA00023128"/>
    </source>
</evidence>
<keyword evidence="7" id="KW-0496">Mitochondrion</keyword>
<dbReference type="Pfam" id="PF03462">
    <property type="entry name" value="PCRF"/>
    <property type="match status" value="1"/>
</dbReference>
<comment type="function">
    <text evidence="8">Mitochondrial peptide chain release factor that directs the termination of translation in response to the peptide chain termination codons UAA and UAG.</text>
</comment>
<dbReference type="Pfam" id="PF00472">
    <property type="entry name" value="RF-1"/>
    <property type="match status" value="1"/>
</dbReference>
<evidence type="ECO:0000256" key="10">
    <source>
        <dbReference type="ARBA" id="ARBA00082737"/>
    </source>
</evidence>
<dbReference type="InterPro" id="IPR050057">
    <property type="entry name" value="Prokaryotic/Mito_RF"/>
</dbReference>
<evidence type="ECO:0000256" key="3">
    <source>
        <dbReference type="ARBA" id="ARBA00022481"/>
    </source>
</evidence>
<sequence length="467" mass="52600">MLIRCLENKSSTSENRVATRIIPLAGQHTALVPSRRYDRAPSSGLPDSPDRTPSAPFRPPRPRRPLNAGEVPTAAFRRPFNTGACAGVGTATSRRVSKPRVVSRDPRSETSGLVRPRGCVLAMRSRLLFRTARCLWARRALGPARRHLSCGSLSLEELFARGGPLRTFLERRAGPEARLQVGGSELLAAAKLLSEKEQELRETEHLLQEETDENDLILEVTAGVGGQEAMLFTSEMFEMYQRYATFKRWHFETLEYFPSEIGGLRHASASIGGLEAYKHLKFEGGVHRVQRVPKTEKQGRIHTSTMTVAILPQPTEINLVIHPKDLRIDTKRASGAGGQHVNTTDSAVRIVHLPTGVVSECQQERSQLKNREMAMKKLRAKLYSMHLEEETNKRYSARKIQVGTKGRSEKIRTYNFPQNRVTDHRIHKSLHDLETFMQGEDLLDELVQSLKDYADYESLIEIISKKP</sequence>
<reference evidence="13 14" key="1">
    <citation type="submission" date="2019-05" db="EMBL/GenBank/DDBJ databases">
        <title>A Chromosome-scale Meerkat (S. suricatta) Genome Assembly.</title>
        <authorList>
            <person name="Dudchenko O."/>
            <person name="Lieberman Aiden E."/>
            <person name="Tung J."/>
            <person name="Barreiro L.B."/>
            <person name="Clutton-Brock T.H."/>
        </authorList>
    </citation>
    <scope>NUCLEOTIDE SEQUENCE [LARGE SCALE GENOMIC DNA]</scope>
</reference>
<evidence type="ECO:0000256" key="5">
    <source>
        <dbReference type="ARBA" id="ARBA00022946"/>
    </source>
</evidence>
<accession>A0A673TBP1</accession>
<dbReference type="FunFam" id="3.30.70.1660:FF:000004">
    <property type="entry name" value="Peptide chain release factor 1"/>
    <property type="match status" value="1"/>
</dbReference>
<dbReference type="Proteomes" id="UP000472268">
    <property type="component" value="Chromosome 7"/>
</dbReference>
<dbReference type="GO" id="GO:0070126">
    <property type="term" value="P:mitochondrial translational termination"/>
    <property type="evidence" value="ECO:0007669"/>
    <property type="project" value="UniProtKB-ARBA"/>
</dbReference>
<keyword evidence="4" id="KW-0648">Protein biosynthesis</keyword>
<evidence type="ECO:0000313" key="13">
    <source>
        <dbReference type="Ensembl" id="ENSSSUP00005006386.1"/>
    </source>
</evidence>
<dbReference type="SUPFAM" id="SSF75620">
    <property type="entry name" value="Release factor"/>
    <property type="match status" value="1"/>
</dbReference>
<dbReference type="FunFam" id="3.30.160.20:FF:000004">
    <property type="entry name" value="Peptide chain release factor 1"/>
    <property type="match status" value="1"/>
</dbReference>
<name>A0A673TBP1_SURSU</name>
<feature type="region of interest" description="Disordered" evidence="11">
    <location>
        <begin position="86"/>
        <end position="109"/>
    </location>
</feature>
<dbReference type="GO" id="GO:0005739">
    <property type="term" value="C:mitochondrion"/>
    <property type="evidence" value="ECO:0007669"/>
    <property type="project" value="UniProtKB-SubCell"/>
</dbReference>
<dbReference type="Ensembl" id="ENSSSUT00005007377.1">
    <property type="protein sequence ID" value="ENSSSUP00005006386.1"/>
    <property type="gene ID" value="ENSSSUG00005004126.1"/>
</dbReference>
<comment type="similarity">
    <text evidence="2">Belongs to the prokaryotic/mitochondrial release factor family.</text>
</comment>
<evidence type="ECO:0000256" key="11">
    <source>
        <dbReference type="SAM" id="MobiDB-lite"/>
    </source>
</evidence>
<dbReference type="PROSITE" id="PS00745">
    <property type="entry name" value="RF_PROK_I"/>
    <property type="match status" value="1"/>
</dbReference>
<evidence type="ECO:0000256" key="6">
    <source>
        <dbReference type="ARBA" id="ARBA00023054"/>
    </source>
</evidence>
<dbReference type="GO" id="GO:0016149">
    <property type="term" value="F:translation release factor activity, codon specific"/>
    <property type="evidence" value="ECO:0007669"/>
    <property type="project" value="UniProtKB-ARBA"/>
</dbReference>